<organism evidence="1 2">
    <name type="scientific">Peronospora matthiolae</name>
    <dbReference type="NCBI Taxonomy" id="2874970"/>
    <lineage>
        <taxon>Eukaryota</taxon>
        <taxon>Sar</taxon>
        <taxon>Stramenopiles</taxon>
        <taxon>Oomycota</taxon>
        <taxon>Peronosporomycetes</taxon>
        <taxon>Peronosporales</taxon>
        <taxon>Peronosporaceae</taxon>
        <taxon>Peronospora</taxon>
    </lineage>
</organism>
<accession>A0AAV1U4D1</accession>
<dbReference type="Proteomes" id="UP001162060">
    <property type="component" value="Unassembled WGS sequence"/>
</dbReference>
<evidence type="ECO:0000313" key="1">
    <source>
        <dbReference type="EMBL" id="CAK7928079.1"/>
    </source>
</evidence>
<name>A0AAV1U4D1_9STRA</name>
<protein>
    <submittedName>
        <fullName evidence="1">Uncharacterized protein</fullName>
    </submittedName>
</protein>
<proteinExistence type="predicted"/>
<evidence type="ECO:0000313" key="2">
    <source>
        <dbReference type="Proteomes" id="UP001162060"/>
    </source>
</evidence>
<reference evidence="1" key="1">
    <citation type="submission" date="2024-01" db="EMBL/GenBank/DDBJ databases">
        <authorList>
            <person name="Webb A."/>
        </authorList>
    </citation>
    <scope>NUCLEOTIDE SEQUENCE</scope>
    <source>
        <strain evidence="1">Pm1</strain>
    </source>
</reference>
<gene>
    <name evidence="1" type="ORF">PM001_LOCUS13229</name>
</gene>
<sequence length="79" mass="8267">MPVSAHQYSGITVARSCCTPFFSEFLGAAFDSAVIMHEGHSIAYSQACGANTAQRIPPSLAIVDASLVPGQDELVLDTP</sequence>
<dbReference type="AlphaFoldDB" id="A0AAV1U4D1"/>
<dbReference type="EMBL" id="CAKLBY020000119">
    <property type="protein sequence ID" value="CAK7928079.1"/>
    <property type="molecule type" value="Genomic_DNA"/>
</dbReference>
<comment type="caution">
    <text evidence="1">The sequence shown here is derived from an EMBL/GenBank/DDBJ whole genome shotgun (WGS) entry which is preliminary data.</text>
</comment>